<evidence type="ECO:0000256" key="3">
    <source>
        <dbReference type="ARBA" id="ARBA00022475"/>
    </source>
</evidence>
<evidence type="ECO:0000259" key="8">
    <source>
        <dbReference type="PROSITE" id="PS50850"/>
    </source>
</evidence>
<feature type="transmembrane region" description="Helical" evidence="7">
    <location>
        <begin position="220"/>
        <end position="240"/>
    </location>
</feature>
<feature type="transmembrane region" description="Helical" evidence="7">
    <location>
        <begin position="108"/>
        <end position="129"/>
    </location>
</feature>
<name>A0AAP7DHB2_PAEAL</name>
<feature type="transmembrane region" description="Helical" evidence="7">
    <location>
        <begin position="340"/>
        <end position="362"/>
    </location>
</feature>
<evidence type="ECO:0000256" key="6">
    <source>
        <dbReference type="ARBA" id="ARBA00023136"/>
    </source>
</evidence>
<keyword evidence="6 7" id="KW-0472">Membrane</keyword>
<dbReference type="RefSeq" id="WP_171415891.1">
    <property type="nucleotide sequence ID" value="NZ_JABFOR010000006.1"/>
</dbReference>
<keyword evidence="2" id="KW-0813">Transport</keyword>
<dbReference type="AlphaFoldDB" id="A0AAP7DHB2"/>
<dbReference type="InterPro" id="IPR020846">
    <property type="entry name" value="MFS_dom"/>
</dbReference>
<dbReference type="PROSITE" id="PS50850">
    <property type="entry name" value="MFS"/>
    <property type="match status" value="1"/>
</dbReference>
<dbReference type="Proteomes" id="UP000552038">
    <property type="component" value="Unassembled WGS sequence"/>
</dbReference>
<keyword evidence="4 7" id="KW-0812">Transmembrane</keyword>
<dbReference type="PANTHER" id="PTHR43124:SF3">
    <property type="entry name" value="CHLORAMPHENICOL EFFLUX PUMP RV0191"/>
    <property type="match status" value="1"/>
</dbReference>
<proteinExistence type="predicted"/>
<feature type="transmembrane region" description="Helical" evidence="7">
    <location>
        <begin position="141"/>
        <end position="164"/>
    </location>
</feature>
<dbReference type="InterPro" id="IPR011701">
    <property type="entry name" value="MFS"/>
</dbReference>
<keyword evidence="3" id="KW-1003">Cell membrane</keyword>
<feature type="domain" description="Major facilitator superfamily (MFS) profile" evidence="8">
    <location>
        <begin position="17"/>
        <end position="396"/>
    </location>
</feature>
<feature type="transmembrane region" description="Helical" evidence="7">
    <location>
        <begin position="82"/>
        <end position="102"/>
    </location>
</feature>
<dbReference type="Gene3D" id="1.20.1250.20">
    <property type="entry name" value="MFS general substrate transporter like domains"/>
    <property type="match status" value="1"/>
</dbReference>
<feature type="transmembrane region" description="Helical" evidence="7">
    <location>
        <begin position="368"/>
        <end position="389"/>
    </location>
</feature>
<feature type="transmembrane region" description="Helical" evidence="7">
    <location>
        <begin position="307"/>
        <end position="328"/>
    </location>
</feature>
<evidence type="ECO:0000256" key="1">
    <source>
        <dbReference type="ARBA" id="ARBA00004651"/>
    </source>
</evidence>
<evidence type="ECO:0000256" key="7">
    <source>
        <dbReference type="SAM" id="Phobius"/>
    </source>
</evidence>
<dbReference type="GO" id="GO:0022857">
    <property type="term" value="F:transmembrane transporter activity"/>
    <property type="evidence" value="ECO:0007669"/>
    <property type="project" value="InterPro"/>
</dbReference>
<dbReference type="SUPFAM" id="SSF103473">
    <property type="entry name" value="MFS general substrate transporter"/>
    <property type="match status" value="1"/>
</dbReference>
<comment type="subcellular location">
    <subcellularLocation>
        <location evidence="1">Cell membrane</location>
        <topology evidence="1">Multi-pass membrane protein</topology>
    </subcellularLocation>
</comment>
<feature type="transmembrane region" description="Helical" evidence="7">
    <location>
        <begin position="55"/>
        <end position="75"/>
    </location>
</feature>
<reference evidence="9 10" key="1">
    <citation type="submission" date="2020-05" db="EMBL/GenBank/DDBJ databases">
        <title>Whole genome sequencing and identification of novel metabolites from Paenibacillus alvei strain JR949.</title>
        <authorList>
            <person name="Rajendhran J."/>
            <person name="Sree Pranav P."/>
            <person name="Mahalakshmi B."/>
            <person name="Karthikeyan R."/>
        </authorList>
    </citation>
    <scope>NUCLEOTIDE SEQUENCE [LARGE SCALE GENOMIC DNA]</scope>
    <source>
        <strain evidence="9 10">JR949</strain>
    </source>
</reference>
<dbReference type="GO" id="GO:0005886">
    <property type="term" value="C:plasma membrane"/>
    <property type="evidence" value="ECO:0007669"/>
    <property type="project" value="UniProtKB-SubCell"/>
</dbReference>
<dbReference type="EMBL" id="JABFOR010000006">
    <property type="protein sequence ID" value="NOJ70417.1"/>
    <property type="molecule type" value="Genomic_DNA"/>
</dbReference>
<organism evidence="9 10">
    <name type="scientific">Paenibacillus alvei</name>
    <name type="common">Bacillus alvei</name>
    <dbReference type="NCBI Taxonomy" id="44250"/>
    <lineage>
        <taxon>Bacteria</taxon>
        <taxon>Bacillati</taxon>
        <taxon>Bacillota</taxon>
        <taxon>Bacilli</taxon>
        <taxon>Bacillales</taxon>
        <taxon>Paenibacillaceae</taxon>
        <taxon>Paenibacillus</taxon>
    </lineage>
</organism>
<evidence type="ECO:0000313" key="10">
    <source>
        <dbReference type="Proteomes" id="UP000552038"/>
    </source>
</evidence>
<evidence type="ECO:0000256" key="2">
    <source>
        <dbReference type="ARBA" id="ARBA00022448"/>
    </source>
</evidence>
<evidence type="ECO:0000256" key="4">
    <source>
        <dbReference type="ARBA" id="ARBA00022692"/>
    </source>
</evidence>
<protein>
    <submittedName>
        <fullName evidence="9">MFS transporter</fullName>
    </submittedName>
</protein>
<dbReference type="Pfam" id="PF07690">
    <property type="entry name" value="MFS_1"/>
    <property type="match status" value="1"/>
</dbReference>
<feature type="transmembrane region" description="Helical" evidence="7">
    <location>
        <begin position="170"/>
        <end position="190"/>
    </location>
</feature>
<gene>
    <name evidence="9" type="ORF">HMI46_07615</name>
</gene>
<keyword evidence="5 7" id="KW-1133">Transmembrane helix</keyword>
<feature type="transmembrane region" description="Helical" evidence="7">
    <location>
        <begin position="12"/>
        <end position="35"/>
    </location>
</feature>
<evidence type="ECO:0000256" key="5">
    <source>
        <dbReference type="ARBA" id="ARBA00022989"/>
    </source>
</evidence>
<dbReference type="PANTHER" id="PTHR43124">
    <property type="entry name" value="PURINE EFFLUX PUMP PBUE"/>
    <property type="match status" value="1"/>
</dbReference>
<feature type="transmembrane region" description="Helical" evidence="7">
    <location>
        <begin position="285"/>
        <end position="301"/>
    </location>
</feature>
<sequence>MSNTTNQQLTASLSSPIMALFFVTMFIIGTDTFIVSPMLPTLRKVLHISIEQSGWLISAYALGYALFALIAGPLSDGLDRKLCLLGGMIGFSLFTALCGSTTSFSLLFAYRALAGISAAIATPQVWASIPQLVAPQKIVKAMGAATAGLAVSQCLGVPLGSLLAASNWRFPFYAIGITALLITIVLALKLPSIPPTTKNRSSWSSLGQQYRALFSRRNTVTAFLGYFLYQLGTFSTFSYLGNWLADDFSLNVQQTGLFILGFGIGNLAGSILVSKVERTLGIRRTVTSSLLGMIAMYVIVITGKDVIFISVAYALIALFGGMLFPLLMGTLQKEQPYARGTVAALANSTMYFATMLGSALAGELYAHFAGFSSIVIGTMLCYTASLIIFRGLLHNRRTVIGQANGAA</sequence>
<accession>A0AAP7DHB2</accession>
<evidence type="ECO:0000313" key="9">
    <source>
        <dbReference type="EMBL" id="NOJ70417.1"/>
    </source>
</evidence>
<dbReference type="InterPro" id="IPR036259">
    <property type="entry name" value="MFS_trans_sf"/>
</dbReference>
<comment type="caution">
    <text evidence="9">The sequence shown here is derived from an EMBL/GenBank/DDBJ whole genome shotgun (WGS) entry which is preliminary data.</text>
</comment>
<feature type="transmembrane region" description="Helical" evidence="7">
    <location>
        <begin position="252"/>
        <end position="273"/>
    </location>
</feature>
<dbReference type="InterPro" id="IPR050189">
    <property type="entry name" value="MFS_Efflux_Transporters"/>
</dbReference>
<dbReference type="CDD" id="cd17324">
    <property type="entry name" value="MFS_NepI_like"/>
    <property type="match status" value="1"/>
</dbReference>